<feature type="transmembrane region" description="Helical" evidence="6">
    <location>
        <begin position="348"/>
        <end position="368"/>
    </location>
</feature>
<dbReference type="InterPro" id="IPR035906">
    <property type="entry name" value="MetI-like_sf"/>
</dbReference>
<comment type="caution">
    <text evidence="9">The sequence shown here is derived from an EMBL/GenBank/DDBJ whole genome shotgun (WGS) entry which is preliminary data.</text>
</comment>
<evidence type="ECO:0000259" key="8">
    <source>
        <dbReference type="PROSITE" id="PS50928"/>
    </source>
</evidence>
<comment type="similarity">
    <text evidence="6">Belongs to the binding-protein-dependent transport system permease family.</text>
</comment>
<protein>
    <submittedName>
        <fullName evidence="9">ABC transporter permease</fullName>
    </submittedName>
</protein>
<sequence length="406" mass="40721">MAPPAKAVIGGQGAGRPSTARGRAAWPADRLGSLLAAVGFAAAVLLPFMIVKANRIASGQPHGLADSLSRAGAAELAALLAVVAGVAMLVRAPTVRLAAALAGLAGLAAAVSHAASRFTPPGDSFARVSPGAGAWLMTAVLALLATDALARLRLFPGARVAALALAIAACWLAFRFGLFDQLSVMREYANRADVFAREARWHLVLAGGSCAVAVLIGLPLGILCHRAPRLRAGTLQGLNIVQTIPSIALFGMLMVPLGLLARSFPVLSQFGVAGIGGAPAFVALVLYALLPVTANTVAGLAQAPAAAVDAARGMGMTDGQVLREVELPLAVPVILTGIRIVLVQNIGLATVAALIGGGGFGTFVFQGLGQTAIDLVLLGAAPTVALAFCASVLLDAAAEAFEGPGS</sequence>
<dbReference type="PROSITE" id="PS50928">
    <property type="entry name" value="ABC_TM1"/>
    <property type="match status" value="1"/>
</dbReference>
<feature type="transmembrane region" description="Helical" evidence="6">
    <location>
        <begin position="160"/>
        <end position="179"/>
    </location>
</feature>
<feature type="transmembrane region" description="Helical" evidence="6">
    <location>
        <begin position="270"/>
        <end position="290"/>
    </location>
</feature>
<feature type="transmembrane region" description="Helical" evidence="6">
    <location>
        <begin position="375"/>
        <end position="394"/>
    </location>
</feature>
<organism evidence="9 10">
    <name type="scientific">Alsobacter ponti</name>
    <dbReference type="NCBI Taxonomy" id="2962936"/>
    <lineage>
        <taxon>Bacteria</taxon>
        <taxon>Pseudomonadati</taxon>
        <taxon>Pseudomonadota</taxon>
        <taxon>Alphaproteobacteria</taxon>
        <taxon>Hyphomicrobiales</taxon>
        <taxon>Alsobacteraceae</taxon>
        <taxon>Alsobacter</taxon>
    </lineage>
</organism>
<dbReference type="EMBL" id="JANCLU010000001">
    <property type="protein sequence ID" value="MCP8937154.1"/>
    <property type="molecule type" value="Genomic_DNA"/>
</dbReference>
<feature type="domain" description="ABC transmembrane type-1" evidence="8">
    <location>
        <begin position="199"/>
        <end position="394"/>
    </location>
</feature>
<proteinExistence type="inferred from homology"/>
<keyword evidence="10" id="KW-1185">Reference proteome</keyword>
<evidence type="ECO:0000256" key="4">
    <source>
        <dbReference type="ARBA" id="ARBA00022989"/>
    </source>
</evidence>
<dbReference type="InterPro" id="IPR051204">
    <property type="entry name" value="ABC_transp_perm/SBD"/>
</dbReference>
<evidence type="ECO:0000256" key="3">
    <source>
        <dbReference type="ARBA" id="ARBA00022692"/>
    </source>
</evidence>
<feature type="transmembrane region" description="Helical" evidence="6">
    <location>
        <begin position="128"/>
        <end position="148"/>
    </location>
</feature>
<accession>A0ABT1L6V0</accession>
<feature type="transmembrane region" description="Helical" evidence="6">
    <location>
        <begin position="71"/>
        <end position="90"/>
    </location>
</feature>
<feature type="transmembrane region" description="Helical" evidence="6">
    <location>
        <begin position="325"/>
        <end position="342"/>
    </location>
</feature>
<dbReference type="InterPro" id="IPR000515">
    <property type="entry name" value="MetI-like"/>
</dbReference>
<keyword evidence="4 6" id="KW-1133">Transmembrane helix</keyword>
<gene>
    <name evidence="9" type="ORF">NK718_01360</name>
</gene>
<evidence type="ECO:0000256" key="1">
    <source>
        <dbReference type="ARBA" id="ARBA00004651"/>
    </source>
</evidence>
<evidence type="ECO:0000313" key="10">
    <source>
        <dbReference type="Proteomes" id="UP001205890"/>
    </source>
</evidence>
<evidence type="ECO:0000256" key="7">
    <source>
        <dbReference type="SAM" id="MobiDB-lite"/>
    </source>
</evidence>
<evidence type="ECO:0000256" key="2">
    <source>
        <dbReference type="ARBA" id="ARBA00022448"/>
    </source>
</evidence>
<evidence type="ECO:0000256" key="5">
    <source>
        <dbReference type="ARBA" id="ARBA00023136"/>
    </source>
</evidence>
<dbReference type="PANTHER" id="PTHR30177">
    <property type="entry name" value="GLYCINE BETAINE/L-PROLINE TRANSPORT SYSTEM PERMEASE PROTEIN PROW"/>
    <property type="match status" value="1"/>
</dbReference>
<dbReference type="Gene3D" id="1.10.3720.10">
    <property type="entry name" value="MetI-like"/>
    <property type="match status" value="1"/>
</dbReference>
<dbReference type="RefSeq" id="WP_254737817.1">
    <property type="nucleotide sequence ID" value="NZ_JANCLU010000001.1"/>
</dbReference>
<feature type="transmembrane region" description="Helical" evidence="6">
    <location>
        <begin position="97"/>
        <end position="116"/>
    </location>
</feature>
<comment type="subcellular location">
    <subcellularLocation>
        <location evidence="1 6">Cell membrane</location>
        <topology evidence="1 6">Multi-pass membrane protein</topology>
    </subcellularLocation>
</comment>
<feature type="region of interest" description="Disordered" evidence="7">
    <location>
        <begin position="1"/>
        <end position="22"/>
    </location>
</feature>
<dbReference type="CDD" id="cd06261">
    <property type="entry name" value="TM_PBP2"/>
    <property type="match status" value="1"/>
</dbReference>
<feature type="transmembrane region" description="Helical" evidence="6">
    <location>
        <begin position="244"/>
        <end position="264"/>
    </location>
</feature>
<reference evidence="9 10" key="1">
    <citation type="submission" date="2022-07" db="EMBL/GenBank/DDBJ databases">
        <authorList>
            <person name="Li W.-J."/>
            <person name="Deng Q.-Q."/>
        </authorList>
    </citation>
    <scope>NUCLEOTIDE SEQUENCE [LARGE SCALE GENOMIC DNA]</scope>
    <source>
        <strain evidence="9 10">SYSU M60028</strain>
    </source>
</reference>
<dbReference type="Pfam" id="PF00528">
    <property type="entry name" value="BPD_transp_1"/>
    <property type="match status" value="1"/>
</dbReference>
<dbReference type="SUPFAM" id="SSF161098">
    <property type="entry name" value="MetI-like"/>
    <property type="match status" value="1"/>
</dbReference>
<evidence type="ECO:0000313" key="9">
    <source>
        <dbReference type="EMBL" id="MCP8937154.1"/>
    </source>
</evidence>
<keyword evidence="2 6" id="KW-0813">Transport</keyword>
<keyword evidence="3 6" id="KW-0812">Transmembrane</keyword>
<dbReference type="PANTHER" id="PTHR30177:SF30">
    <property type="entry name" value="GLYCINE BETAINE UPTAKE SYSTEM PERMEASE PROTEIN YEHY"/>
    <property type="match status" value="1"/>
</dbReference>
<dbReference type="Proteomes" id="UP001205890">
    <property type="component" value="Unassembled WGS sequence"/>
</dbReference>
<keyword evidence="5 6" id="KW-0472">Membrane</keyword>
<name>A0ABT1L6V0_9HYPH</name>
<evidence type="ECO:0000256" key="6">
    <source>
        <dbReference type="RuleBase" id="RU363032"/>
    </source>
</evidence>
<feature type="transmembrane region" description="Helical" evidence="6">
    <location>
        <begin position="31"/>
        <end position="51"/>
    </location>
</feature>
<feature type="transmembrane region" description="Helical" evidence="6">
    <location>
        <begin position="199"/>
        <end position="223"/>
    </location>
</feature>